<dbReference type="InterPro" id="IPR036291">
    <property type="entry name" value="NAD(P)-bd_dom_sf"/>
</dbReference>
<dbReference type="SUPFAM" id="SSF50129">
    <property type="entry name" value="GroES-like"/>
    <property type="match status" value="1"/>
</dbReference>
<organism evidence="3 4">
    <name type="scientific">Penicillium brasilianum</name>
    <dbReference type="NCBI Taxonomy" id="104259"/>
    <lineage>
        <taxon>Eukaryota</taxon>
        <taxon>Fungi</taxon>
        <taxon>Dikarya</taxon>
        <taxon>Ascomycota</taxon>
        <taxon>Pezizomycotina</taxon>
        <taxon>Eurotiomycetes</taxon>
        <taxon>Eurotiomycetidae</taxon>
        <taxon>Eurotiales</taxon>
        <taxon>Aspergillaceae</taxon>
        <taxon>Penicillium</taxon>
    </lineage>
</organism>
<dbReference type="PANTHER" id="PTHR43482">
    <property type="entry name" value="PROTEIN AST1-RELATED"/>
    <property type="match status" value="1"/>
</dbReference>
<dbReference type="PANTHER" id="PTHR43482:SF1">
    <property type="entry name" value="PROTEIN AST1-RELATED"/>
    <property type="match status" value="1"/>
</dbReference>
<reference evidence="4" key="1">
    <citation type="submission" date="2015-09" db="EMBL/GenBank/DDBJ databases">
        <authorList>
            <person name="Fill T.P."/>
            <person name="Baretta J.F."/>
            <person name="de Almeida L.G."/>
            <person name="Rocha M."/>
            <person name="de Souza D.H."/>
            <person name="Malavazi I."/>
            <person name="Cerdeira L.T."/>
            <person name="Hong H."/>
            <person name="Samborskyy M."/>
            <person name="de Vasconcelos A.T."/>
            <person name="Leadlay P."/>
            <person name="Rodrigues-Filho E."/>
        </authorList>
    </citation>
    <scope>NUCLEOTIDE SEQUENCE [LARGE SCALE GENOMIC DNA]</scope>
    <source>
        <strain evidence="4">LaBioMMi 136</strain>
    </source>
</reference>
<dbReference type="Gene3D" id="3.90.180.10">
    <property type="entry name" value="Medium-chain alcohol dehydrogenases, catalytic domain"/>
    <property type="match status" value="1"/>
</dbReference>
<evidence type="ECO:0000256" key="1">
    <source>
        <dbReference type="SAM" id="MobiDB-lite"/>
    </source>
</evidence>
<evidence type="ECO:0000313" key="3">
    <source>
        <dbReference type="EMBL" id="OOQ87190.1"/>
    </source>
</evidence>
<dbReference type="InterPro" id="IPR052585">
    <property type="entry name" value="Lipid_raft_assoc_Zn_ADH"/>
</dbReference>
<evidence type="ECO:0000259" key="2">
    <source>
        <dbReference type="SMART" id="SM00829"/>
    </source>
</evidence>
<evidence type="ECO:0000313" key="4">
    <source>
        <dbReference type="Proteomes" id="UP000190744"/>
    </source>
</evidence>
<feature type="region of interest" description="Disordered" evidence="1">
    <location>
        <begin position="1"/>
        <end position="26"/>
    </location>
</feature>
<feature type="domain" description="Enoyl reductase (ER)" evidence="2">
    <location>
        <begin position="12"/>
        <end position="324"/>
    </location>
</feature>
<comment type="caution">
    <text evidence="3">The sequence shown here is derived from an EMBL/GenBank/DDBJ whole genome shotgun (WGS) entry which is preliminary data.</text>
</comment>
<gene>
    <name evidence="3" type="ORF">PEBR_17985</name>
</gene>
<protein>
    <submittedName>
        <fullName evidence="3">Zinc-type alcohol dehydrogenase-like protein</fullName>
    </submittedName>
</protein>
<dbReference type="GO" id="GO:0016491">
    <property type="term" value="F:oxidoreductase activity"/>
    <property type="evidence" value="ECO:0007669"/>
    <property type="project" value="InterPro"/>
</dbReference>
<dbReference type="InterPro" id="IPR020843">
    <property type="entry name" value="ER"/>
</dbReference>
<dbReference type="Pfam" id="PF08240">
    <property type="entry name" value="ADH_N"/>
    <property type="match status" value="1"/>
</dbReference>
<dbReference type="Proteomes" id="UP000190744">
    <property type="component" value="Unassembled WGS sequence"/>
</dbReference>
<dbReference type="InterPro" id="IPR013149">
    <property type="entry name" value="ADH-like_C"/>
</dbReference>
<dbReference type="AlphaFoldDB" id="A0A1S9RPJ2"/>
<dbReference type="InterPro" id="IPR011032">
    <property type="entry name" value="GroES-like_sf"/>
</dbReference>
<dbReference type="SUPFAM" id="SSF51735">
    <property type="entry name" value="NAD(P)-binding Rossmann-fold domains"/>
    <property type="match status" value="1"/>
</dbReference>
<sequence>MKALQLTRPSASDPPELRTTDLPTPQLKPGYALVQIHYASIQPSDRLNAQGGFPDTTFPRIIGRDYSGTVIDIMSDNVDAKSWVGKHVYGTSGSNLGFDMDGTHAQYCLIPENALVEKPAQLTSIQAASVGVLFTTAMICLRRAQVKADDVALVLGSSGAVGSAAVQMAKAMGCKKVLTAARRGDPKPDVSLASNATIEETISALTDGKGVDVVIDTVGDLTLMATVVDQLALQGRYTWITAPRGNASKELAFDVFKAYRKEISLVGCNSVARTLEQTAEYLRSMNGWIEAGLLKAPNEAQFEVVKIEDAIVSGYGKPTQKSVIDMS</sequence>
<dbReference type="EMBL" id="LJBN01000127">
    <property type="protein sequence ID" value="OOQ87190.1"/>
    <property type="molecule type" value="Genomic_DNA"/>
</dbReference>
<name>A0A1S9RPJ2_PENBI</name>
<accession>A0A1S9RPJ2</accession>
<proteinExistence type="predicted"/>
<dbReference type="Pfam" id="PF00107">
    <property type="entry name" value="ADH_zinc_N"/>
    <property type="match status" value="1"/>
</dbReference>
<dbReference type="SMART" id="SM00829">
    <property type="entry name" value="PKS_ER"/>
    <property type="match status" value="1"/>
</dbReference>
<dbReference type="InterPro" id="IPR013154">
    <property type="entry name" value="ADH-like_N"/>
</dbReference>
<dbReference type="Gene3D" id="3.40.50.720">
    <property type="entry name" value="NAD(P)-binding Rossmann-like Domain"/>
    <property type="match status" value="1"/>
</dbReference>